<proteinExistence type="inferred from homology"/>
<dbReference type="PANTHER" id="PTHR36512">
    <property type="entry name" value="D-AMINOPEPTIDASE"/>
    <property type="match status" value="1"/>
</dbReference>
<dbReference type="GO" id="GO:0004177">
    <property type="term" value="F:aminopeptidase activity"/>
    <property type="evidence" value="ECO:0007669"/>
    <property type="project" value="TreeGrafter"/>
</dbReference>
<keyword evidence="5" id="KW-1185">Reference proteome</keyword>
<name>A0A975IVM0_9CAUL</name>
<dbReference type="SUPFAM" id="SSF56266">
    <property type="entry name" value="DmpA/ArgJ-like"/>
    <property type="match status" value="1"/>
</dbReference>
<dbReference type="KEGG" id="caul:KCG34_04470"/>
<comment type="similarity">
    <text evidence="1">Belongs to the peptidase S58 family.</text>
</comment>
<dbReference type="InterPro" id="IPR016117">
    <property type="entry name" value="ArgJ-like_dom_sf"/>
</dbReference>
<dbReference type="AlphaFoldDB" id="A0A975IVM0"/>
<accession>A0A975IVM0</accession>
<dbReference type="Gene3D" id="3.60.70.12">
    <property type="entry name" value="L-amino peptidase D-ALA esterase/amidase"/>
    <property type="match status" value="1"/>
</dbReference>
<feature type="region of interest" description="Disordered" evidence="2">
    <location>
        <begin position="326"/>
        <end position="347"/>
    </location>
</feature>
<evidence type="ECO:0000313" key="5">
    <source>
        <dbReference type="Proteomes" id="UP000676409"/>
    </source>
</evidence>
<gene>
    <name evidence="4" type="ORF">KCG34_04470</name>
</gene>
<dbReference type="Pfam" id="PF03576">
    <property type="entry name" value="Peptidase_S58"/>
    <property type="match status" value="1"/>
</dbReference>
<feature type="chain" id="PRO_5037239606" evidence="3">
    <location>
        <begin position="24"/>
        <end position="399"/>
    </location>
</feature>
<evidence type="ECO:0000256" key="2">
    <source>
        <dbReference type="SAM" id="MobiDB-lite"/>
    </source>
</evidence>
<evidence type="ECO:0000256" key="3">
    <source>
        <dbReference type="SAM" id="SignalP"/>
    </source>
</evidence>
<dbReference type="InterPro" id="IPR005321">
    <property type="entry name" value="Peptidase_S58_DmpA"/>
</dbReference>
<evidence type="ECO:0000256" key="1">
    <source>
        <dbReference type="ARBA" id="ARBA00007068"/>
    </source>
</evidence>
<sequence>MPPILRSCLAGLCAAMLAAQAQASTAARDLGLPFNGRPGPLDAITDVPGVLVGQATLISGAADKANGPVVRTGVTVVLPRGKDSDAAVTAGLFDLNGNGEVTGQAYLQDYGVIHGPIGITNTNAIGQVYAGIQQWTSRRFGSAIWPVVGETSDSTLNDIEGFHVTAETAQAALEAARGGPVEEGGVGGGTGMICFGFKGGIGTASRIVSVAGKTYALGVLVQCNTGARRVLRLGGAPVGRELADRWLPCTAITPPLDTELPPCGPDGTGGRWKRDQGSIIMVVATDAPLSSLQLDRLAKRAAMGLARLGSYSGNSSGDLMLAFSTAPGANDTEHGASPTTPQLPNGDIDPLFEAAVDASEEAISNALVSAQTMTGYHGHRAYALPHDTLKAIMAKYGAQ</sequence>
<organism evidence="4 5">
    <name type="scientific">Phenylobacterium montanum</name>
    <dbReference type="NCBI Taxonomy" id="2823693"/>
    <lineage>
        <taxon>Bacteria</taxon>
        <taxon>Pseudomonadati</taxon>
        <taxon>Pseudomonadota</taxon>
        <taxon>Alphaproteobacteria</taxon>
        <taxon>Caulobacterales</taxon>
        <taxon>Caulobacteraceae</taxon>
        <taxon>Phenylobacterium</taxon>
    </lineage>
</organism>
<dbReference type="PANTHER" id="PTHR36512:SF3">
    <property type="entry name" value="BLR5678 PROTEIN"/>
    <property type="match status" value="1"/>
</dbReference>
<dbReference type="RefSeq" id="WP_211939197.1">
    <property type="nucleotide sequence ID" value="NZ_CP073078.1"/>
</dbReference>
<evidence type="ECO:0000313" key="4">
    <source>
        <dbReference type="EMBL" id="QUD89147.1"/>
    </source>
</evidence>
<dbReference type="EMBL" id="CP073078">
    <property type="protein sequence ID" value="QUD89147.1"/>
    <property type="molecule type" value="Genomic_DNA"/>
</dbReference>
<dbReference type="Proteomes" id="UP000676409">
    <property type="component" value="Chromosome"/>
</dbReference>
<reference evidence="4" key="1">
    <citation type="submission" date="2021-04" db="EMBL/GenBank/DDBJ databases">
        <title>The complete genome sequence of Caulobacter sp. S6.</title>
        <authorList>
            <person name="Tang Y."/>
            <person name="Ouyang W."/>
            <person name="Liu Q."/>
            <person name="Huang B."/>
            <person name="Guo Z."/>
            <person name="Lei P."/>
        </authorList>
    </citation>
    <scope>NUCLEOTIDE SEQUENCE</scope>
    <source>
        <strain evidence="4">S6</strain>
    </source>
</reference>
<keyword evidence="3" id="KW-0732">Signal</keyword>
<protein>
    <submittedName>
        <fullName evidence="4">P1 family peptidase</fullName>
    </submittedName>
</protein>
<feature type="signal peptide" evidence="3">
    <location>
        <begin position="1"/>
        <end position="23"/>
    </location>
</feature>